<protein>
    <submittedName>
        <fullName evidence="3">Uncharacterized protein</fullName>
    </submittedName>
</protein>
<feature type="transmembrane region" description="Helical" evidence="2">
    <location>
        <begin position="77"/>
        <end position="105"/>
    </location>
</feature>
<name>A0A2B4RMJ9_STYPI</name>
<sequence>MDRSSCGRENFYFEMESAQKDTKAGAYDDVVCAITTTPKSFDKVHLGGHERHTETTESSIQALNYALHSQAAVVRRLLCISVAVVTIAFLTAAATLALALFLIMYRTNDVAVSSNKDGPLQDSKLSQLKFEAELKAMKQNISMIQSRAADKVYAEELKRLKSKISEMEEKISSSDRGNISDNVQKQDEAKLDIEIVKSMNATLNEKLKDVQQYMSSLQQMVIKVSKDPGPKGPRGFNGTNGLPGRPGFSNWTLCSYKHLASVGQNPSSYANQVVQKSEPKGKKFLGVSCDSNDAKFVQLTSTESKYSISYQCSCKETLRSGDAKIYCFMHYWECPT</sequence>
<evidence type="ECO:0000313" key="3">
    <source>
        <dbReference type="EMBL" id="PFX17558.1"/>
    </source>
</evidence>
<feature type="coiled-coil region" evidence="1">
    <location>
        <begin position="150"/>
        <end position="220"/>
    </location>
</feature>
<evidence type="ECO:0000256" key="1">
    <source>
        <dbReference type="SAM" id="Coils"/>
    </source>
</evidence>
<evidence type="ECO:0000313" key="4">
    <source>
        <dbReference type="Proteomes" id="UP000225706"/>
    </source>
</evidence>
<gene>
    <name evidence="3" type="ORF">AWC38_SpisGene18115</name>
</gene>
<reference evidence="4" key="1">
    <citation type="journal article" date="2017" name="bioRxiv">
        <title>Comparative analysis of the genomes of Stylophora pistillata and Acropora digitifera provides evidence for extensive differences between species of corals.</title>
        <authorList>
            <person name="Voolstra C.R."/>
            <person name="Li Y."/>
            <person name="Liew Y.J."/>
            <person name="Baumgarten S."/>
            <person name="Zoccola D."/>
            <person name="Flot J.-F."/>
            <person name="Tambutte S."/>
            <person name="Allemand D."/>
            <person name="Aranda M."/>
        </authorList>
    </citation>
    <scope>NUCLEOTIDE SEQUENCE [LARGE SCALE GENOMIC DNA]</scope>
</reference>
<comment type="caution">
    <text evidence="3">The sequence shown here is derived from an EMBL/GenBank/DDBJ whole genome shotgun (WGS) entry which is preliminary data.</text>
</comment>
<keyword evidence="2" id="KW-0812">Transmembrane</keyword>
<keyword evidence="2" id="KW-0472">Membrane</keyword>
<dbReference type="OrthoDB" id="5988970at2759"/>
<dbReference type="AlphaFoldDB" id="A0A2B4RMJ9"/>
<keyword evidence="4" id="KW-1185">Reference proteome</keyword>
<keyword evidence="1" id="KW-0175">Coiled coil</keyword>
<dbReference type="Proteomes" id="UP000225706">
    <property type="component" value="Unassembled WGS sequence"/>
</dbReference>
<accession>A0A2B4RMJ9</accession>
<evidence type="ECO:0000256" key="2">
    <source>
        <dbReference type="SAM" id="Phobius"/>
    </source>
</evidence>
<proteinExistence type="predicted"/>
<dbReference type="EMBL" id="LSMT01000465">
    <property type="protein sequence ID" value="PFX17558.1"/>
    <property type="molecule type" value="Genomic_DNA"/>
</dbReference>
<organism evidence="3 4">
    <name type="scientific">Stylophora pistillata</name>
    <name type="common">Smooth cauliflower coral</name>
    <dbReference type="NCBI Taxonomy" id="50429"/>
    <lineage>
        <taxon>Eukaryota</taxon>
        <taxon>Metazoa</taxon>
        <taxon>Cnidaria</taxon>
        <taxon>Anthozoa</taxon>
        <taxon>Hexacorallia</taxon>
        <taxon>Scleractinia</taxon>
        <taxon>Astrocoeniina</taxon>
        <taxon>Pocilloporidae</taxon>
        <taxon>Stylophora</taxon>
    </lineage>
</organism>
<keyword evidence="2" id="KW-1133">Transmembrane helix</keyword>